<dbReference type="Gene3D" id="2.30.30.930">
    <property type="match status" value="1"/>
</dbReference>
<dbReference type="GO" id="GO:0006355">
    <property type="term" value="P:regulation of DNA-templated transcription"/>
    <property type="evidence" value="ECO:0007669"/>
    <property type="project" value="UniProtKB-UniRule"/>
</dbReference>
<evidence type="ECO:0000313" key="13">
    <source>
        <dbReference type="Proteomes" id="UP000054422"/>
    </source>
</evidence>
<dbReference type="Pfam" id="PF18339">
    <property type="entry name" value="Tudor_1_RapA"/>
    <property type="match status" value="1"/>
</dbReference>
<comment type="function">
    <text evidence="9">Transcription regulator that activates transcription by stimulating RNA polymerase (RNAP) recycling in case of stress conditions such as supercoiled DNA or high salt concentrations. Probably acts by releasing the RNAP, when it is trapped or immobilized on tightly supercoiled DNA. Does not activate transcription on linear DNA. Probably not involved in DNA repair.</text>
</comment>
<evidence type="ECO:0000256" key="3">
    <source>
        <dbReference type="ARBA" id="ARBA00022806"/>
    </source>
</evidence>
<organism evidence="12 13">
    <name type="scientific">Legionella norrlandica</name>
    <dbReference type="NCBI Taxonomy" id="1498499"/>
    <lineage>
        <taxon>Bacteria</taxon>
        <taxon>Pseudomonadati</taxon>
        <taxon>Pseudomonadota</taxon>
        <taxon>Gammaproteobacteria</taxon>
        <taxon>Legionellales</taxon>
        <taxon>Legionellaceae</taxon>
        <taxon>Legionella</taxon>
    </lineage>
</organism>
<keyword evidence="8 9" id="KW-0804">Transcription</keyword>
<gene>
    <name evidence="9" type="primary">rapA</name>
    <name evidence="12" type="ORF">EP47_09590</name>
</gene>
<dbReference type="CDD" id="cd18793">
    <property type="entry name" value="SF2_C_SNF"/>
    <property type="match status" value="1"/>
</dbReference>
<evidence type="ECO:0000256" key="4">
    <source>
        <dbReference type="ARBA" id="ARBA00022840"/>
    </source>
</evidence>
<comment type="subunit">
    <text evidence="9">Interacts with the RNAP. Has a higher affinity for the core RNAP than for the holoenzyme. Its ATPase activity is stimulated by binding to RNAP.</text>
</comment>
<keyword evidence="4 9" id="KW-0067">ATP-binding</keyword>
<dbReference type="PANTHER" id="PTHR45766:SF6">
    <property type="entry name" value="SWI_SNF-RELATED MATRIX-ASSOCIATED ACTIN-DEPENDENT REGULATOR OF CHROMATIN SUBFAMILY A-LIKE PROTEIN 1"/>
    <property type="match status" value="1"/>
</dbReference>
<feature type="short sequence motif" description="DEAH box" evidence="9">
    <location>
        <begin position="294"/>
        <end position="297"/>
    </location>
</feature>
<dbReference type="InterPro" id="IPR040766">
    <property type="entry name" value="Tudor_2_RapA"/>
</dbReference>
<dbReference type="SMART" id="SM00487">
    <property type="entry name" value="DEXDc"/>
    <property type="match status" value="1"/>
</dbReference>
<dbReference type="Gene3D" id="3.40.50.300">
    <property type="entry name" value="P-loop containing nucleotide triphosphate hydrolases"/>
    <property type="match status" value="1"/>
</dbReference>
<dbReference type="GO" id="GO:0016817">
    <property type="term" value="F:hydrolase activity, acting on acid anhydrides"/>
    <property type="evidence" value="ECO:0007669"/>
    <property type="project" value="InterPro"/>
</dbReference>
<keyword evidence="7 9" id="KW-0010">Activator</keyword>
<keyword evidence="5 9" id="KW-0805">Transcription regulation</keyword>
<feature type="binding site" evidence="9">
    <location>
        <begin position="175"/>
        <end position="182"/>
    </location>
    <ligand>
        <name>ATP</name>
        <dbReference type="ChEBI" id="CHEBI:30616"/>
    </ligand>
</feature>
<dbReference type="RefSeq" id="WP_035888903.1">
    <property type="nucleotide sequence ID" value="NZ_JNCF01000017.1"/>
</dbReference>
<dbReference type="GO" id="GO:0003677">
    <property type="term" value="F:DNA binding"/>
    <property type="evidence" value="ECO:0007669"/>
    <property type="project" value="UniProtKB-KW"/>
</dbReference>
<keyword evidence="1 9" id="KW-0547">Nucleotide-binding</keyword>
<dbReference type="InterPro" id="IPR014001">
    <property type="entry name" value="Helicase_ATP-bd"/>
</dbReference>
<dbReference type="InterPro" id="IPR023949">
    <property type="entry name" value="Helicase_RapA"/>
</dbReference>
<dbReference type="GO" id="GO:0004386">
    <property type="term" value="F:helicase activity"/>
    <property type="evidence" value="ECO:0007669"/>
    <property type="project" value="UniProtKB-UniRule"/>
</dbReference>
<dbReference type="Gene3D" id="3.30.360.80">
    <property type="match status" value="1"/>
</dbReference>
<dbReference type="PROSITE" id="PS51194">
    <property type="entry name" value="HELICASE_CTER"/>
    <property type="match status" value="1"/>
</dbReference>
<keyword evidence="6 9" id="KW-0238">DNA-binding</keyword>
<dbReference type="Pfam" id="PF00176">
    <property type="entry name" value="SNF2-rel_dom"/>
    <property type="match status" value="1"/>
</dbReference>
<keyword evidence="3 9" id="KW-0347">Helicase</keyword>
<dbReference type="InterPro" id="IPR038718">
    <property type="entry name" value="SNF2-like_sf"/>
</dbReference>
<dbReference type="InterPro" id="IPR001650">
    <property type="entry name" value="Helicase_C-like"/>
</dbReference>
<dbReference type="SUPFAM" id="SSF52540">
    <property type="entry name" value="P-loop containing nucleoside triphosphate hydrolases"/>
    <property type="match status" value="2"/>
</dbReference>
<dbReference type="SMART" id="SM00490">
    <property type="entry name" value="HELICc"/>
    <property type="match status" value="1"/>
</dbReference>
<keyword evidence="2 9" id="KW-0378">Hydrolase</keyword>
<name>A0A0A2SRT7_9GAMM</name>
<evidence type="ECO:0000256" key="1">
    <source>
        <dbReference type="ARBA" id="ARBA00022741"/>
    </source>
</evidence>
<evidence type="ECO:0000256" key="5">
    <source>
        <dbReference type="ARBA" id="ARBA00023015"/>
    </source>
</evidence>
<dbReference type="EC" id="3.6.4.-" evidence="9"/>
<dbReference type="HAMAP" id="MF_01821">
    <property type="entry name" value="Helicase_RapA"/>
    <property type="match status" value="1"/>
</dbReference>
<dbReference type="OrthoDB" id="9814088at2"/>
<dbReference type="STRING" id="1498499.EP47_09590"/>
<dbReference type="Gene3D" id="3.40.50.10810">
    <property type="entry name" value="Tandem AAA-ATPase domain"/>
    <property type="match status" value="1"/>
</dbReference>
<dbReference type="NCBIfam" id="NF003426">
    <property type="entry name" value="PRK04914.1"/>
    <property type="match status" value="1"/>
</dbReference>
<dbReference type="CDD" id="cd18011">
    <property type="entry name" value="DEXDc_RapA"/>
    <property type="match status" value="1"/>
</dbReference>
<dbReference type="PROSITE" id="PS51192">
    <property type="entry name" value="HELICASE_ATP_BIND_1"/>
    <property type="match status" value="1"/>
</dbReference>
<dbReference type="GO" id="GO:0005524">
    <property type="term" value="F:ATP binding"/>
    <property type="evidence" value="ECO:0007669"/>
    <property type="project" value="UniProtKB-UniRule"/>
</dbReference>
<dbReference type="PANTHER" id="PTHR45766">
    <property type="entry name" value="DNA ANNEALING HELICASE AND ENDONUCLEASE ZRANB3 FAMILY MEMBER"/>
    <property type="match status" value="1"/>
</dbReference>
<dbReference type="EMBL" id="JNCF01000017">
    <property type="protein sequence ID" value="KGP63452.1"/>
    <property type="molecule type" value="Genomic_DNA"/>
</dbReference>
<dbReference type="InterPro" id="IPR022737">
    <property type="entry name" value="RapA_C"/>
</dbReference>
<evidence type="ECO:0000256" key="2">
    <source>
        <dbReference type="ARBA" id="ARBA00022801"/>
    </source>
</evidence>
<dbReference type="InterPro" id="IPR049730">
    <property type="entry name" value="SNF2/RAD54-like_C"/>
</dbReference>
<reference evidence="12 13" key="1">
    <citation type="submission" date="2014-05" db="EMBL/GenBank/DDBJ databases">
        <authorList>
            <person name="Rizzardi K."/>
            <person name="Winiecka-Krusnell J."/>
            <person name="Ramliden M."/>
            <person name="Alm E."/>
            <person name="Andersson S."/>
            <person name="Byfors S."/>
        </authorList>
    </citation>
    <scope>NUCLEOTIDE SEQUENCE [LARGE SCALE GENOMIC DNA]</scope>
    <source>
        <strain evidence="12 13">LEGN</strain>
    </source>
</reference>
<protein>
    <recommendedName>
        <fullName evidence="9">RNA polymerase-associated protein RapA</fullName>
        <ecNumber evidence="9">3.6.4.-</ecNumber>
    </recommendedName>
    <alternativeName>
        <fullName evidence="9">ATP-dependent helicase HepA</fullName>
    </alternativeName>
</protein>
<evidence type="ECO:0000256" key="7">
    <source>
        <dbReference type="ARBA" id="ARBA00023159"/>
    </source>
</evidence>
<keyword evidence="13" id="KW-1185">Reference proteome</keyword>
<comment type="similarity">
    <text evidence="9">Belongs to the SNF2/RAD54 helicase family. RapA subfamily.</text>
</comment>
<accession>A0A0A2SRT7</accession>
<dbReference type="Gene3D" id="6.10.140.1500">
    <property type="match status" value="1"/>
</dbReference>
<dbReference type="InterPro" id="IPR000330">
    <property type="entry name" value="SNF2_N"/>
</dbReference>
<dbReference type="Gene3D" id="6.10.140.2230">
    <property type="match status" value="1"/>
</dbReference>
<dbReference type="InterPro" id="IPR040765">
    <property type="entry name" value="Tudor_1_RapA"/>
</dbReference>
<evidence type="ECO:0000259" key="11">
    <source>
        <dbReference type="PROSITE" id="PS51194"/>
    </source>
</evidence>
<proteinExistence type="inferred from homology"/>
<evidence type="ECO:0000259" key="10">
    <source>
        <dbReference type="PROSITE" id="PS51192"/>
    </source>
</evidence>
<dbReference type="Pfam" id="PF00271">
    <property type="entry name" value="Helicase_C"/>
    <property type="match status" value="1"/>
</dbReference>
<sequence>MTFSIGQRWISNTESQLGLGIITEVDGRQVCISFPAAEEDRIYATDNAPLSRISYKVGEEIITNEQQKLKVTAIKEQDGILFYTGEDESGKLFQVSELALNCFIKLNTPQQRLFSGLLDKLSTFKLRIETLNHVSRLQRSKARGLLGSRASHLIHQIYIAYEVAQRFTPRVLLADEVGLGKTIEAGMILHYQLHTGRASRVLIIVPNSLIHQWFVEMLRRFNLYFSIIDQNRYDNLANHSGESEYENLPIEENLGTDNLFESEQLVLTNLDFLMENEEIRQQILTVHWDLLVVDEAHHLHWSEESQSPEYTFIEKLSTQSGGLLLLTATPEQAGIESHFARLRLLDPARFYDFAAFKKEEKQYQEINQVVQELLDYKEKNETDELHSQSQLRLAQFLGEEVPSSINATIQALLDRYGTGRVLFRNTRVAIKGFPIRIVHPVPLTCPDIYSMVNKKLKSTNLYPESLLDNESWVNHDPRVSWLVDKIHELYPKKILVICAEAKTAITLEQYLKLKTGIRSAAFHEGLTIIERDRAAAYFAEDDNGAQVLVCSEIGSEGRNFQFSHHLALFDLPLNPDLLEQRIGRLDRIGQNHPIEIHVPYIIGTAQEKLFRWYHEGINIFQQSCSVGFSIFETFQDRLLPILSNPDPEKNLIEELIIDTKLHTEAIKKELSAGRDRLLELNSCNYIIGKELIDAIEAEENSLELENYMSLVYQEYGIDQEYHSENAEILRPGNHMKTTHFPGLKEDGMTVTYSRPKALIREDMEFLSWEHPMIHDSMEMILESDLGNATVTTISIKSIKPGTLFLETFYTINSAAPKYLQLDRFLPLSPIRILMDTTNKNLSNILNYEQLNGLCEPVKRHLGYPVIKQVRENIESILKQTHEVAEAQMRLLVEDAKSKMELTISQEINRLEALQKLNPAIRDEEIQFFKKQISESTHFINACTLKLQAIRVVINVNSR</sequence>
<feature type="domain" description="Helicase C-terminal" evidence="11">
    <location>
        <begin position="478"/>
        <end position="632"/>
    </location>
</feature>
<feature type="domain" description="Helicase ATP-binding" evidence="10">
    <location>
        <begin position="162"/>
        <end position="348"/>
    </location>
</feature>
<dbReference type="Pfam" id="PF12137">
    <property type="entry name" value="RapA_C"/>
    <property type="match status" value="1"/>
</dbReference>
<evidence type="ECO:0000256" key="9">
    <source>
        <dbReference type="HAMAP-Rule" id="MF_01821"/>
    </source>
</evidence>
<evidence type="ECO:0000313" key="12">
    <source>
        <dbReference type="EMBL" id="KGP63452.1"/>
    </source>
</evidence>
<dbReference type="AlphaFoldDB" id="A0A0A2SRT7"/>
<dbReference type="Gene3D" id="2.30.30.140">
    <property type="match status" value="1"/>
</dbReference>
<dbReference type="Proteomes" id="UP000054422">
    <property type="component" value="Unassembled WGS sequence"/>
</dbReference>
<dbReference type="Pfam" id="PF18337">
    <property type="entry name" value="Tudor_RapA"/>
    <property type="match status" value="1"/>
</dbReference>
<dbReference type="InterPro" id="IPR027417">
    <property type="entry name" value="P-loop_NTPase"/>
</dbReference>
<evidence type="ECO:0000256" key="8">
    <source>
        <dbReference type="ARBA" id="ARBA00023163"/>
    </source>
</evidence>
<dbReference type="InterPro" id="IPR057342">
    <property type="entry name" value="DEXDc_RapA"/>
</dbReference>
<evidence type="ECO:0000256" key="6">
    <source>
        <dbReference type="ARBA" id="ARBA00023125"/>
    </source>
</evidence>
<comment type="caution">
    <text evidence="12">The sequence shown here is derived from an EMBL/GenBank/DDBJ whole genome shotgun (WGS) entry which is preliminary data.</text>
</comment>